<keyword evidence="2" id="KW-1185">Reference proteome</keyword>
<accession>A0A8T2NIF6</accession>
<protein>
    <submittedName>
        <fullName evidence="1">Uncharacterized protein</fullName>
    </submittedName>
</protein>
<dbReference type="AlphaFoldDB" id="A0A8T2NIF6"/>
<gene>
    <name evidence="1" type="ORF">JZ751_021879</name>
</gene>
<reference evidence="1" key="1">
    <citation type="thesis" date="2021" institute="BYU ScholarsArchive" country="Provo, UT, USA">
        <title>Applications of and Algorithms for Genome Assembly and Genomic Analyses with an Emphasis on Marine Teleosts.</title>
        <authorList>
            <person name="Pickett B.D."/>
        </authorList>
    </citation>
    <scope>NUCLEOTIDE SEQUENCE</scope>
    <source>
        <strain evidence="1">HI-2016</strain>
    </source>
</reference>
<evidence type="ECO:0000313" key="2">
    <source>
        <dbReference type="Proteomes" id="UP000824540"/>
    </source>
</evidence>
<sequence>MYTGRRGKPLTLMRSARPNPVLQSDYRLVVACVEHLADAFEVSRGLLAQSVPLHRRRHEKEIRCQLNTKTQSAAAQVSHVRLQTAI</sequence>
<dbReference type="EMBL" id="JAFBMS010000045">
    <property type="protein sequence ID" value="KAG9340155.1"/>
    <property type="molecule type" value="Genomic_DNA"/>
</dbReference>
<dbReference type="Proteomes" id="UP000824540">
    <property type="component" value="Unassembled WGS sequence"/>
</dbReference>
<name>A0A8T2NIF6_9TELE</name>
<comment type="caution">
    <text evidence="1">The sequence shown here is derived from an EMBL/GenBank/DDBJ whole genome shotgun (WGS) entry which is preliminary data.</text>
</comment>
<feature type="non-terminal residue" evidence="1">
    <location>
        <position position="86"/>
    </location>
</feature>
<proteinExistence type="predicted"/>
<organism evidence="1 2">
    <name type="scientific">Albula glossodonta</name>
    <name type="common">roundjaw bonefish</name>
    <dbReference type="NCBI Taxonomy" id="121402"/>
    <lineage>
        <taxon>Eukaryota</taxon>
        <taxon>Metazoa</taxon>
        <taxon>Chordata</taxon>
        <taxon>Craniata</taxon>
        <taxon>Vertebrata</taxon>
        <taxon>Euteleostomi</taxon>
        <taxon>Actinopterygii</taxon>
        <taxon>Neopterygii</taxon>
        <taxon>Teleostei</taxon>
        <taxon>Albuliformes</taxon>
        <taxon>Albulidae</taxon>
        <taxon>Albula</taxon>
    </lineage>
</organism>
<evidence type="ECO:0000313" key="1">
    <source>
        <dbReference type="EMBL" id="KAG9340155.1"/>
    </source>
</evidence>